<dbReference type="SUPFAM" id="SSF57196">
    <property type="entry name" value="EGF/Laminin"/>
    <property type="match status" value="1"/>
</dbReference>
<dbReference type="SMART" id="SM00327">
    <property type="entry name" value="VWA"/>
    <property type="match status" value="2"/>
</dbReference>
<dbReference type="InterPro" id="IPR008160">
    <property type="entry name" value="Collagen"/>
</dbReference>
<dbReference type="PROSITE" id="PS01187">
    <property type="entry name" value="EGF_CA"/>
    <property type="match status" value="1"/>
</dbReference>
<dbReference type="InterPro" id="IPR050525">
    <property type="entry name" value="ECM_Assembly_Org"/>
</dbReference>
<sequence length="733" mass="78131">MRTRLPLLCAFVAGCVLLTTSAVDNPPGQCDAPLDLVFVIDSSGSINFAGAGNWDRVLKFVNDIVSKRVIGPTATRVGVVRYSTEVDSMFYLNTYNNKDSLKNAITGISYKGRDTNTAGGIREMRTVQFTAAHGDRPSVPNVAIVITDGESKINPEQTVPEAQIAHGQGITVYSIGITEKVNRDEVSGISSPPHDLNQNYFLRREFTNLDNLIQTIIDATCHNMDPVPATTGPAGRQGSTGDTGSPGRLGAIGVTGSTGFTGRTGLTGATGRRGHTGDTGPRGLRGGTGQRGSTGPAGSTGQQGPTGDEGKTGATGHRGYPGATGKTGAEGLSGVRGRMGFTGSSGMTGSTGPVGPRGRTGATGKLEEDLQDPRALLGVLVRLEKLVQLDIRDVALLGRQVPRVREEIPAKVDHAAGLVRKHLSVSEAETGSTAIRELLDLADFVDPRVLPVPEVETGLMAVQGQRGHEVPPEKALCIDTYNSYYCSCRPGYTLETPSMVTTCPELCKSYKADIVFVIDSSGSIRDQNPKDGSYDNWNLLLRFVNEMVNVLNIGSSQVRVGAVKFSTSAESVFHLNQYSDKNSLKAAVSRIDYLGGNTNTAGGIRVMNDVEFTPRNGDRPDAQNIAIVITDGMSTRDTDQTIPEAIRAGNRGIQIYSVGITQGINEEELKRISSSPQEIDKNYFKAKDFQNVNECDMCNGGCQQTCTDTDGSYECQCDNGFRLSDDKHSCTGK</sequence>
<feature type="signal peptide" evidence="5">
    <location>
        <begin position="1"/>
        <end position="22"/>
    </location>
</feature>
<keyword evidence="2" id="KW-0130">Cell adhesion</keyword>
<evidence type="ECO:0000256" key="2">
    <source>
        <dbReference type="ARBA" id="ARBA00022889"/>
    </source>
</evidence>
<feature type="compositionally biased region" description="Low complexity" evidence="4">
    <location>
        <begin position="336"/>
        <end position="351"/>
    </location>
</feature>
<evidence type="ECO:0000313" key="7">
    <source>
        <dbReference type="EMBL" id="KAK2182065.1"/>
    </source>
</evidence>
<keyword evidence="8" id="KW-1185">Reference proteome</keyword>
<dbReference type="GO" id="GO:0005509">
    <property type="term" value="F:calcium ion binding"/>
    <property type="evidence" value="ECO:0007669"/>
    <property type="project" value="InterPro"/>
</dbReference>
<proteinExistence type="predicted"/>
<feature type="compositionally biased region" description="Low complexity" evidence="4">
    <location>
        <begin position="254"/>
        <end position="270"/>
    </location>
</feature>
<name>A0AAD9NTR1_RIDPI</name>
<dbReference type="PRINTS" id="PR00453">
    <property type="entry name" value="VWFADOMAIN"/>
</dbReference>
<dbReference type="Pfam" id="PF07645">
    <property type="entry name" value="EGF_CA"/>
    <property type="match status" value="1"/>
</dbReference>
<evidence type="ECO:0000256" key="4">
    <source>
        <dbReference type="SAM" id="MobiDB-lite"/>
    </source>
</evidence>
<dbReference type="PANTHER" id="PTHR24020:SF84">
    <property type="entry name" value="VWFA DOMAIN-CONTAINING PROTEIN"/>
    <property type="match status" value="1"/>
</dbReference>
<dbReference type="SMART" id="SM00179">
    <property type="entry name" value="EGF_CA"/>
    <property type="match status" value="2"/>
</dbReference>
<evidence type="ECO:0000259" key="6">
    <source>
        <dbReference type="PROSITE" id="PS50234"/>
    </source>
</evidence>
<dbReference type="CDD" id="cd00054">
    <property type="entry name" value="EGF_CA"/>
    <property type="match status" value="1"/>
</dbReference>
<feature type="domain" description="VWFA" evidence="6">
    <location>
        <begin position="513"/>
        <end position="697"/>
    </location>
</feature>
<evidence type="ECO:0000256" key="3">
    <source>
        <dbReference type="ARBA" id="ARBA00023157"/>
    </source>
</evidence>
<feature type="chain" id="PRO_5042197686" description="VWFA domain-containing protein" evidence="5">
    <location>
        <begin position="23"/>
        <end position="733"/>
    </location>
</feature>
<dbReference type="PANTHER" id="PTHR24020">
    <property type="entry name" value="COLLAGEN ALPHA"/>
    <property type="match status" value="1"/>
</dbReference>
<reference evidence="7" key="1">
    <citation type="journal article" date="2023" name="Mol. Biol. Evol.">
        <title>Third-Generation Sequencing Reveals the Adaptive Role of the Epigenome in Three Deep-Sea Polychaetes.</title>
        <authorList>
            <person name="Perez M."/>
            <person name="Aroh O."/>
            <person name="Sun Y."/>
            <person name="Lan Y."/>
            <person name="Juniper S.K."/>
            <person name="Young C.R."/>
            <person name="Angers B."/>
            <person name="Qian P.Y."/>
        </authorList>
    </citation>
    <scope>NUCLEOTIDE SEQUENCE</scope>
    <source>
        <strain evidence="7">R07B-5</strain>
    </source>
</reference>
<dbReference type="InterPro" id="IPR002035">
    <property type="entry name" value="VWF_A"/>
</dbReference>
<dbReference type="Pfam" id="PF01391">
    <property type="entry name" value="Collagen"/>
    <property type="match status" value="2"/>
</dbReference>
<protein>
    <recommendedName>
        <fullName evidence="6">VWFA domain-containing protein</fullName>
    </recommendedName>
</protein>
<feature type="compositionally biased region" description="Polar residues" evidence="4">
    <location>
        <begin position="293"/>
        <end position="305"/>
    </location>
</feature>
<evidence type="ECO:0000256" key="1">
    <source>
        <dbReference type="ARBA" id="ARBA00022536"/>
    </source>
</evidence>
<dbReference type="Gene3D" id="3.40.50.410">
    <property type="entry name" value="von Willebrand factor, type A domain"/>
    <property type="match status" value="2"/>
</dbReference>
<feature type="domain" description="VWFA" evidence="6">
    <location>
        <begin position="35"/>
        <end position="216"/>
    </location>
</feature>
<dbReference type="Proteomes" id="UP001209878">
    <property type="component" value="Unassembled WGS sequence"/>
</dbReference>
<feature type="compositionally biased region" description="Gly residues" evidence="4">
    <location>
        <begin position="283"/>
        <end position="292"/>
    </location>
</feature>
<dbReference type="PROSITE" id="PS50234">
    <property type="entry name" value="VWFA"/>
    <property type="match status" value="2"/>
</dbReference>
<evidence type="ECO:0000256" key="5">
    <source>
        <dbReference type="SAM" id="SignalP"/>
    </source>
</evidence>
<comment type="caution">
    <text evidence="7">The sequence shown here is derived from an EMBL/GenBank/DDBJ whole genome shotgun (WGS) entry which is preliminary data.</text>
</comment>
<dbReference type="SUPFAM" id="SSF53300">
    <property type="entry name" value="vWA-like"/>
    <property type="match status" value="2"/>
</dbReference>
<organism evidence="7 8">
    <name type="scientific">Ridgeia piscesae</name>
    <name type="common">Tubeworm</name>
    <dbReference type="NCBI Taxonomy" id="27915"/>
    <lineage>
        <taxon>Eukaryota</taxon>
        <taxon>Metazoa</taxon>
        <taxon>Spiralia</taxon>
        <taxon>Lophotrochozoa</taxon>
        <taxon>Annelida</taxon>
        <taxon>Polychaeta</taxon>
        <taxon>Sedentaria</taxon>
        <taxon>Canalipalpata</taxon>
        <taxon>Sabellida</taxon>
        <taxon>Siboglinidae</taxon>
        <taxon>Ridgeia</taxon>
    </lineage>
</organism>
<keyword evidence="1" id="KW-0245">EGF-like domain</keyword>
<dbReference type="SMART" id="SM00181">
    <property type="entry name" value="EGF"/>
    <property type="match status" value="2"/>
</dbReference>
<dbReference type="EMBL" id="JAODUO010000369">
    <property type="protein sequence ID" value="KAK2182065.1"/>
    <property type="molecule type" value="Genomic_DNA"/>
</dbReference>
<dbReference type="PROSITE" id="PS51257">
    <property type="entry name" value="PROKAR_LIPOPROTEIN"/>
    <property type="match status" value="1"/>
</dbReference>
<accession>A0AAD9NTR1</accession>
<evidence type="ECO:0000313" key="8">
    <source>
        <dbReference type="Proteomes" id="UP001209878"/>
    </source>
</evidence>
<feature type="region of interest" description="Disordered" evidence="4">
    <location>
        <begin position="227"/>
        <end position="364"/>
    </location>
</feature>
<dbReference type="InterPro" id="IPR036465">
    <property type="entry name" value="vWFA_dom_sf"/>
</dbReference>
<dbReference type="Pfam" id="PF00092">
    <property type="entry name" value="VWA"/>
    <property type="match status" value="2"/>
</dbReference>
<dbReference type="Gene3D" id="2.10.25.10">
    <property type="entry name" value="Laminin"/>
    <property type="match status" value="2"/>
</dbReference>
<dbReference type="InterPro" id="IPR000742">
    <property type="entry name" value="EGF"/>
</dbReference>
<dbReference type="InterPro" id="IPR018097">
    <property type="entry name" value="EGF_Ca-bd_CS"/>
</dbReference>
<dbReference type="InterPro" id="IPR049883">
    <property type="entry name" value="NOTCH1_EGF-like"/>
</dbReference>
<keyword evidence="5" id="KW-0732">Signal</keyword>
<dbReference type="GO" id="GO:0007155">
    <property type="term" value="P:cell adhesion"/>
    <property type="evidence" value="ECO:0007669"/>
    <property type="project" value="UniProtKB-KW"/>
</dbReference>
<gene>
    <name evidence="7" type="ORF">NP493_369g06023</name>
</gene>
<dbReference type="AlphaFoldDB" id="A0AAD9NTR1"/>
<keyword evidence="3" id="KW-1015">Disulfide bond</keyword>
<dbReference type="InterPro" id="IPR001881">
    <property type="entry name" value="EGF-like_Ca-bd_dom"/>
</dbReference>